<evidence type="ECO:0000313" key="3">
    <source>
        <dbReference type="EMBL" id="KDQ21027.1"/>
    </source>
</evidence>
<dbReference type="OrthoDB" id="3266740at2759"/>
<keyword evidence="2" id="KW-0472">Membrane</keyword>
<feature type="transmembrane region" description="Helical" evidence="2">
    <location>
        <begin position="7"/>
        <end position="29"/>
    </location>
</feature>
<evidence type="ECO:0000313" key="4">
    <source>
        <dbReference type="Proteomes" id="UP000027195"/>
    </source>
</evidence>
<dbReference type="Proteomes" id="UP000027195">
    <property type="component" value="Unassembled WGS sequence"/>
</dbReference>
<name>A0A067NA67_BOTB1</name>
<evidence type="ECO:0000256" key="2">
    <source>
        <dbReference type="SAM" id="Phobius"/>
    </source>
</evidence>
<dbReference type="STRING" id="930990.A0A067NA67"/>
<protein>
    <recommendedName>
        <fullName evidence="5">MARVEL domain-containing protein</fullName>
    </recommendedName>
</protein>
<keyword evidence="4" id="KW-1185">Reference proteome</keyword>
<sequence>MSLFTTIRLVIFLTVLVWSIIVLGIAAHFQDIFVANDLTRFIPFAIFVAAITLFIITALLISGRWMKDKGILSHTRTELALVGFLVGFWLALGLYTSLASIADVECDDDELYSTGTYHTQYRVLQVFALFNLILLGAYLFMLLGLALRRHFRGDKYVWTSCVTTTPWFSSSISMGKRPVLPTSQKSSRDMREVPTAGATDKRGGQTYVVFVPPPAGKTPRYYTVER</sequence>
<feature type="region of interest" description="Disordered" evidence="1">
    <location>
        <begin position="179"/>
        <end position="201"/>
    </location>
</feature>
<accession>A0A067NA67</accession>
<organism evidence="3 4">
    <name type="scientific">Botryobasidium botryosum (strain FD-172 SS1)</name>
    <dbReference type="NCBI Taxonomy" id="930990"/>
    <lineage>
        <taxon>Eukaryota</taxon>
        <taxon>Fungi</taxon>
        <taxon>Dikarya</taxon>
        <taxon>Basidiomycota</taxon>
        <taxon>Agaricomycotina</taxon>
        <taxon>Agaricomycetes</taxon>
        <taxon>Cantharellales</taxon>
        <taxon>Botryobasidiaceae</taxon>
        <taxon>Botryobasidium</taxon>
    </lineage>
</organism>
<reference evidence="4" key="1">
    <citation type="journal article" date="2014" name="Proc. Natl. Acad. Sci. U.S.A.">
        <title>Extensive sampling of basidiomycete genomes demonstrates inadequacy of the white-rot/brown-rot paradigm for wood decay fungi.</title>
        <authorList>
            <person name="Riley R."/>
            <person name="Salamov A.A."/>
            <person name="Brown D.W."/>
            <person name="Nagy L.G."/>
            <person name="Floudas D."/>
            <person name="Held B.W."/>
            <person name="Levasseur A."/>
            <person name="Lombard V."/>
            <person name="Morin E."/>
            <person name="Otillar R."/>
            <person name="Lindquist E.A."/>
            <person name="Sun H."/>
            <person name="LaButti K.M."/>
            <person name="Schmutz J."/>
            <person name="Jabbour D."/>
            <person name="Luo H."/>
            <person name="Baker S.E."/>
            <person name="Pisabarro A.G."/>
            <person name="Walton J.D."/>
            <person name="Blanchette R.A."/>
            <person name="Henrissat B."/>
            <person name="Martin F."/>
            <person name="Cullen D."/>
            <person name="Hibbett D.S."/>
            <person name="Grigoriev I.V."/>
        </authorList>
    </citation>
    <scope>NUCLEOTIDE SEQUENCE [LARGE SCALE GENOMIC DNA]</scope>
    <source>
        <strain evidence="4">FD-172 SS1</strain>
    </source>
</reference>
<feature type="transmembrane region" description="Helical" evidence="2">
    <location>
        <begin position="41"/>
        <end position="61"/>
    </location>
</feature>
<dbReference type="InParanoid" id="A0A067NA67"/>
<keyword evidence="2" id="KW-0812">Transmembrane</keyword>
<gene>
    <name evidence="3" type="ORF">BOTBODRAFT_27043</name>
</gene>
<keyword evidence="2" id="KW-1133">Transmembrane helix</keyword>
<feature type="transmembrane region" description="Helical" evidence="2">
    <location>
        <begin position="122"/>
        <end position="147"/>
    </location>
</feature>
<evidence type="ECO:0000256" key="1">
    <source>
        <dbReference type="SAM" id="MobiDB-lite"/>
    </source>
</evidence>
<feature type="transmembrane region" description="Helical" evidence="2">
    <location>
        <begin position="81"/>
        <end position="102"/>
    </location>
</feature>
<evidence type="ECO:0008006" key="5">
    <source>
        <dbReference type="Google" id="ProtNLM"/>
    </source>
</evidence>
<dbReference type="AlphaFoldDB" id="A0A067NA67"/>
<proteinExistence type="predicted"/>
<dbReference type="EMBL" id="KL198017">
    <property type="protein sequence ID" value="KDQ21027.1"/>
    <property type="molecule type" value="Genomic_DNA"/>
</dbReference>
<dbReference type="HOGENOM" id="CLU_095798_0_0_1"/>